<protein>
    <submittedName>
        <fullName evidence="1">Uncharacterized protein</fullName>
    </submittedName>
</protein>
<keyword evidence="2" id="KW-1185">Reference proteome</keyword>
<proteinExistence type="predicted"/>
<accession>A0ABZ2M7Y9</accession>
<dbReference type="EMBL" id="CP089984">
    <property type="protein sequence ID" value="WXB18612.1"/>
    <property type="molecule type" value="Genomic_DNA"/>
</dbReference>
<dbReference type="Proteomes" id="UP001370348">
    <property type="component" value="Chromosome"/>
</dbReference>
<reference evidence="1 2" key="1">
    <citation type="submission" date="2021-12" db="EMBL/GenBank/DDBJ databases">
        <title>Discovery of the Pendulisporaceae a myxobacterial family with distinct sporulation behavior and unique specialized metabolism.</title>
        <authorList>
            <person name="Garcia R."/>
            <person name="Popoff A."/>
            <person name="Bader C.D."/>
            <person name="Loehr J."/>
            <person name="Walesch S."/>
            <person name="Walt C."/>
            <person name="Boldt J."/>
            <person name="Bunk B."/>
            <person name="Haeckl F.J.F.P.J."/>
            <person name="Gunesch A.P."/>
            <person name="Birkelbach J."/>
            <person name="Nuebel U."/>
            <person name="Pietschmann T."/>
            <person name="Bach T."/>
            <person name="Mueller R."/>
        </authorList>
    </citation>
    <scope>NUCLEOTIDE SEQUENCE [LARGE SCALE GENOMIC DNA]</scope>
    <source>
        <strain evidence="1 2">MSr11954</strain>
    </source>
</reference>
<dbReference type="RefSeq" id="WP_394828245.1">
    <property type="nucleotide sequence ID" value="NZ_CP089984.1"/>
</dbReference>
<evidence type="ECO:0000313" key="2">
    <source>
        <dbReference type="Proteomes" id="UP001370348"/>
    </source>
</evidence>
<sequence>MPSEREIRQYALMKDKLLEFNDGKLPLSNLIDSLRALLDNVEEVSSQWRESFGQHWWTLEQVYAVALDRGNLEALPIESKVLVAEAVTELRRLVDEVLPQS</sequence>
<evidence type="ECO:0000313" key="1">
    <source>
        <dbReference type="EMBL" id="WXB18612.1"/>
    </source>
</evidence>
<name>A0ABZ2M7Y9_9BACT</name>
<gene>
    <name evidence="1" type="ORF">LZC94_15395</name>
</gene>
<organism evidence="1 2">
    <name type="scientific">Pendulispora albinea</name>
    <dbReference type="NCBI Taxonomy" id="2741071"/>
    <lineage>
        <taxon>Bacteria</taxon>
        <taxon>Pseudomonadati</taxon>
        <taxon>Myxococcota</taxon>
        <taxon>Myxococcia</taxon>
        <taxon>Myxococcales</taxon>
        <taxon>Sorangiineae</taxon>
        <taxon>Pendulisporaceae</taxon>
        <taxon>Pendulispora</taxon>
    </lineage>
</organism>